<feature type="chain" id="PRO_5047349138" evidence="1">
    <location>
        <begin position="28"/>
        <end position="194"/>
    </location>
</feature>
<keyword evidence="1" id="KW-0732">Signal</keyword>
<evidence type="ECO:0000313" key="3">
    <source>
        <dbReference type="Proteomes" id="UP000683310"/>
    </source>
</evidence>
<evidence type="ECO:0000256" key="1">
    <source>
        <dbReference type="SAM" id="SignalP"/>
    </source>
</evidence>
<organism evidence="2 3">
    <name type="scientific">Nocardia tengchongensis</name>
    <dbReference type="NCBI Taxonomy" id="2055889"/>
    <lineage>
        <taxon>Bacteria</taxon>
        <taxon>Bacillati</taxon>
        <taxon>Actinomycetota</taxon>
        <taxon>Actinomycetes</taxon>
        <taxon>Mycobacteriales</taxon>
        <taxon>Nocardiaceae</taxon>
        <taxon>Nocardia</taxon>
    </lineage>
</organism>
<reference evidence="2 3" key="1">
    <citation type="submission" date="2021-04" db="EMBL/GenBank/DDBJ databases">
        <title>Nocardia tengchongensis.</title>
        <authorList>
            <person name="Zhuang k."/>
            <person name="Ran Y."/>
            <person name="Li W."/>
        </authorList>
    </citation>
    <scope>NUCLEOTIDE SEQUENCE [LARGE SCALE GENOMIC DNA]</scope>
    <source>
        <strain evidence="2 3">CFH S0057</strain>
    </source>
</reference>
<name>A0ABX8CRR9_9NOCA</name>
<sequence length="194" mass="20914">MMSRIRRTGLAVAAIVAIALVSVSCTHQNEEANKKEDVKSVSQTLTEETAHQQIVSYLQKTADETGVGFSLTSDGNNHGSPLQPGGLMPCYDGNKEQGAHQVQAEYWVVGIPAGQLPRYKTLLQDTWTKWGWKLDPEATPTLAGVATPDNYSFILQDAGKGDGWLSVTAASPCFPFEGNGATTPLPSEIHRRTS</sequence>
<proteinExistence type="predicted"/>
<gene>
    <name evidence="2" type="ORF">KHQ06_33300</name>
</gene>
<feature type="signal peptide" evidence="1">
    <location>
        <begin position="1"/>
        <end position="27"/>
    </location>
</feature>
<dbReference type="Proteomes" id="UP000683310">
    <property type="component" value="Chromosome"/>
</dbReference>
<evidence type="ECO:0000313" key="2">
    <source>
        <dbReference type="EMBL" id="QVI20905.1"/>
    </source>
</evidence>
<accession>A0ABX8CRR9</accession>
<dbReference type="PROSITE" id="PS51257">
    <property type="entry name" value="PROKAR_LIPOPROTEIN"/>
    <property type="match status" value="1"/>
</dbReference>
<dbReference type="EMBL" id="CP074371">
    <property type="protein sequence ID" value="QVI20905.1"/>
    <property type="molecule type" value="Genomic_DNA"/>
</dbReference>
<keyword evidence="3" id="KW-1185">Reference proteome</keyword>
<protein>
    <submittedName>
        <fullName evidence="2">Uncharacterized protein</fullName>
    </submittedName>
</protein>